<evidence type="ECO:0000256" key="5">
    <source>
        <dbReference type="ARBA" id="ARBA00022553"/>
    </source>
</evidence>
<dbReference type="PANTHER" id="PTHR24416">
    <property type="entry name" value="TYROSINE-PROTEIN KINASE RECEPTOR"/>
    <property type="match status" value="1"/>
</dbReference>
<dbReference type="WBParaSite" id="nRc.2.0.1.t23179-RA">
    <property type="protein sequence ID" value="nRc.2.0.1.t23179-RA"/>
    <property type="gene ID" value="nRc.2.0.1.g23179"/>
</dbReference>
<keyword evidence="9" id="KW-0067">ATP-binding</keyword>
<organism evidence="18 19">
    <name type="scientific">Romanomermis culicivorax</name>
    <name type="common">Nematode worm</name>
    <dbReference type="NCBI Taxonomy" id="13658"/>
    <lineage>
        <taxon>Eukaryota</taxon>
        <taxon>Metazoa</taxon>
        <taxon>Ecdysozoa</taxon>
        <taxon>Nematoda</taxon>
        <taxon>Enoplea</taxon>
        <taxon>Dorylaimia</taxon>
        <taxon>Mermithida</taxon>
        <taxon>Mermithoidea</taxon>
        <taxon>Mermithidae</taxon>
        <taxon>Romanomermis</taxon>
    </lineage>
</organism>
<dbReference type="Gene3D" id="3.40.250.10">
    <property type="entry name" value="Rhodanese-like domain"/>
    <property type="match status" value="2"/>
</dbReference>
<dbReference type="Pfam" id="PF00581">
    <property type="entry name" value="Rhodanese"/>
    <property type="match status" value="1"/>
</dbReference>
<evidence type="ECO:0000256" key="15">
    <source>
        <dbReference type="SAM" id="MobiDB-lite"/>
    </source>
</evidence>
<dbReference type="GO" id="GO:0004714">
    <property type="term" value="F:transmembrane receptor protein tyrosine kinase activity"/>
    <property type="evidence" value="ECO:0007669"/>
    <property type="project" value="TreeGrafter"/>
</dbReference>
<evidence type="ECO:0000256" key="8">
    <source>
        <dbReference type="ARBA" id="ARBA00022741"/>
    </source>
</evidence>
<dbReference type="InterPro" id="IPR036858">
    <property type="entry name" value="Cyclin-dep_kinase_reg-sub_sf"/>
</dbReference>
<accession>A0A915J9M5</accession>
<dbReference type="SMART" id="SM00450">
    <property type="entry name" value="RHOD"/>
    <property type="match status" value="1"/>
</dbReference>
<evidence type="ECO:0000256" key="13">
    <source>
        <dbReference type="ARBA" id="ARBA00023180"/>
    </source>
</evidence>
<keyword evidence="10" id="KW-1133">Transmembrane helix</keyword>
<evidence type="ECO:0000256" key="9">
    <source>
        <dbReference type="ARBA" id="ARBA00022840"/>
    </source>
</evidence>
<keyword evidence="18" id="KW-1185">Reference proteome</keyword>
<name>A0A915J9M5_ROMCU</name>
<dbReference type="AlphaFoldDB" id="A0A915J9M5"/>
<keyword evidence="5" id="KW-0597">Phosphoprotein</keyword>
<dbReference type="Gene3D" id="1.10.510.10">
    <property type="entry name" value="Transferase(Phosphotransferase) domain 1"/>
    <property type="match status" value="1"/>
</dbReference>
<dbReference type="Proteomes" id="UP000887565">
    <property type="component" value="Unplaced"/>
</dbReference>
<feature type="compositionally biased region" description="Basic and acidic residues" evidence="15">
    <location>
        <begin position="436"/>
        <end position="453"/>
    </location>
</feature>
<keyword evidence="11" id="KW-0472">Membrane</keyword>
<keyword evidence="13" id="KW-0325">Glycoprotein</keyword>
<dbReference type="GO" id="GO:0007169">
    <property type="term" value="P:cell surface receptor protein tyrosine kinase signaling pathway"/>
    <property type="evidence" value="ECO:0007669"/>
    <property type="project" value="TreeGrafter"/>
</dbReference>
<dbReference type="InterPro" id="IPR011009">
    <property type="entry name" value="Kinase-like_dom_sf"/>
</dbReference>
<evidence type="ECO:0000256" key="12">
    <source>
        <dbReference type="ARBA" id="ARBA00023170"/>
    </source>
</evidence>
<dbReference type="PROSITE" id="PS50011">
    <property type="entry name" value="PROTEIN_KINASE_DOM"/>
    <property type="match status" value="1"/>
</dbReference>
<evidence type="ECO:0000313" key="19">
    <source>
        <dbReference type="WBParaSite" id="nRc.2.0.1.t23179-RA"/>
    </source>
</evidence>
<sequence length="920" mass="104854">MYLIILNESLAAISLHRSLNIDDDCHIVLYDRSFDFSGSIYSATFVWWLFRLYGHPKVTVMNGGLEEWKKQTIDDPDYRAVSGEQQHDNNQILSDFSANWRPDVLVDYQDLISNLKSKENKYSILDTRSQEEFNGISKNDRADSYGKITMAKNVPVVDNVVTKDGNALKSVQEIKKWLATNVQVEPGSYSTVVYGNLPMNASVLYFALTQLGYDARLYNGGWIEWSKKAPSNIILPKDFAVHIPRTHLLTETEWRNLGILQSPGWVHYCTHGPVNSTYGNEDDVSFLGMSRKIDCTNAKVGDQHGLLWFQSGTHTPKNGTNTVPHVGSGSYRTCYRFCPSHIQHYKKAIREIERTLKHKHFTNQSNQDQPFFLCSAMRKLYWPKIKLLGTTQAEEYIPRFRQYRLTGERFDNLLITVIIFPVTSTTQKPTFYECGTDNHGRESGDSRELAESHGDEDEVVEDFSPFNISADATGLFNIDVIPSTRATLMSDYTTQNPDIINQRLFTYSAIWSTSGSSLSTANGSSMDFISNNDFISDGYEVPYTTSQDAKLKKLEICRNRLVYVNTVYENDTKLVFECTKKFTSMMCTCKHAVLNGGYNSTRNHQIRNCRLAVKSLRLNFTKEEATAFRSEAAAGLALSGCLQICRLLGVCFVGRPPCLIFEFVANGDLCNFLRQANPDKRNLYRLHFPRFIKHIATGMRYVAERGFIHRDLAARNCLVDEALNAKVTDFGMCLKATDGSSFVIGDRDEPIPVQWSAPEVHLLRKFSQKSDVWSFGIVVWEIFSFCIRPFYLLSHGETAQALRTALENMEIRHSRPAENNHPLGTLLERPCSTPEFFYVLMKRCLAYLPNERPLFEELCQDLECFGRTEQLIHIYCIGQMFVKICVPFWQLHSCEEGILMKISQKSSRFPGVPCLPLKPC</sequence>
<dbReference type="InterPro" id="IPR001245">
    <property type="entry name" value="Ser-Thr/Tyr_kinase_cat_dom"/>
</dbReference>
<comment type="function">
    <text evidence="14">Binds to the catalytic subunit of the cyclin dependent kinases and is essential for their biological function.</text>
</comment>
<dbReference type="Pfam" id="PF01111">
    <property type="entry name" value="CKS"/>
    <property type="match status" value="1"/>
</dbReference>
<keyword evidence="8" id="KW-0547">Nucleotide-binding</keyword>
<keyword evidence="7" id="KW-0732">Signal</keyword>
<keyword evidence="12" id="KW-0675">Receptor</keyword>
<dbReference type="InterPro" id="IPR020635">
    <property type="entry name" value="Tyr_kinase_cat_dom"/>
</dbReference>
<evidence type="ECO:0000256" key="2">
    <source>
        <dbReference type="ARBA" id="ARBA00004479"/>
    </source>
</evidence>
<proteinExistence type="inferred from homology"/>
<reference evidence="19" key="1">
    <citation type="submission" date="2022-11" db="UniProtKB">
        <authorList>
            <consortium name="WormBaseParasite"/>
        </authorList>
    </citation>
    <scope>IDENTIFICATION</scope>
</reference>
<dbReference type="SMART" id="SM00219">
    <property type="entry name" value="TyrKc"/>
    <property type="match status" value="1"/>
</dbReference>
<dbReference type="SUPFAM" id="SSF56112">
    <property type="entry name" value="Protein kinase-like (PK-like)"/>
    <property type="match status" value="1"/>
</dbReference>
<dbReference type="GO" id="GO:0005524">
    <property type="term" value="F:ATP binding"/>
    <property type="evidence" value="ECO:0007669"/>
    <property type="project" value="UniProtKB-KW"/>
</dbReference>
<dbReference type="PROSITE" id="PS00109">
    <property type="entry name" value="PROTEIN_KINASE_TYR"/>
    <property type="match status" value="1"/>
</dbReference>
<dbReference type="InterPro" id="IPR000789">
    <property type="entry name" value="Cyclin-dep_kinase_reg-sub"/>
</dbReference>
<keyword evidence="4" id="KW-1003">Cell membrane</keyword>
<comment type="subcellular location">
    <subcellularLocation>
        <location evidence="1">Cell membrane</location>
        <topology evidence="1">Single-pass membrane protein</topology>
    </subcellularLocation>
    <subcellularLocation>
        <location evidence="2">Membrane</location>
        <topology evidence="2">Single-pass type I membrane protein</topology>
    </subcellularLocation>
</comment>
<evidence type="ECO:0000256" key="14">
    <source>
        <dbReference type="RuleBase" id="RU311113"/>
    </source>
</evidence>
<dbReference type="InterPro" id="IPR001763">
    <property type="entry name" value="Rhodanese-like_dom"/>
</dbReference>
<dbReference type="PRINTS" id="PR00109">
    <property type="entry name" value="TYRKINASE"/>
</dbReference>
<evidence type="ECO:0000256" key="4">
    <source>
        <dbReference type="ARBA" id="ARBA00022475"/>
    </source>
</evidence>
<dbReference type="GO" id="GO:0017147">
    <property type="term" value="F:Wnt-protein binding"/>
    <property type="evidence" value="ECO:0007669"/>
    <property type="project" value="TreeGrafter"/>
</dbReference>
<dbReference type="PANTHER" id="PTHR24416:SF317">
    <property type="entry name" value="MUSCLE, SKELETAL RECEPTOR TYROSINE-PROTEIN KINASE"/>
    <property type="match status" value="1"/>
</dbReference>
<dbReference type="GO" id="GO:0016538">
    <property type="term" value="F:cyclin-dependent protein serine/threonine kinase regulator activity"/>
    <property type="evidence" value="ECO:0007669"/>
    <property type="project" value="InterPro"/>
</dbReference>
<dbReference type="InterPro" id="IPR008266">
    <property type="entry name" value="Tyr_kinase_AS"/>
</dbReference>
<dbReference type="Pfam" id="PF07714">
    <property type="entry name" value="PK_Tyr_Ser-Thr"/>
    <property type="match status" value="1"/>
</dbReference>
<keyword evidence="3" id="KW-0217">Developmental protein</keyword>
<evidence type="ECO:0000313" key="18">
    <source>
        <dbReference type="Proteomes" id="UP000887565"/>
    </source>
</evidence>
<dbReference type="GO" id="GO:0051301">
    <property type="term" value="P:cell division"/>
    <property type="evidence" value="ECO:0007669"/>
    <property type="project" value="UniProtKB-UniRule"/>
</dbReference>
<evidence type="ECO:0000256" key="7">
    <source>
        <dbReference type="ARBA" id="ARBA00022729"/>
    </source>
</evidence>
<dbReference type="SUPFAM" id="SSF55637">
    <property type="entry name" value="Cell cycle regulatory proteins"/>
    <property type="match status" value="1"/>
</dbReference>
<dbReference type="InterPro" id="IPR000719">
    <property type="entry name" value="Prot_kinase_dom"/>
</dbReference>
<evidence type="ECO:0000259" key="17">
    <source>
        <dbReference type="PROSITE" id="PS50206"/>
    </source>
</evidence>
<protein>
    <recommendedName>
        <fullName evidence="14">Cyclin-dependent kinases regulatory subunit</fullName>
    </recommendedName>
</protein>
<feature type="region of interest" description="Disordered" evidence="15">
    <location>
        <begin position="436"/>
        <end position="455"/>
    </location>
</feature>
<comment type="similarity">
    <text evidence="14">Belongs to the CKS family.</text>
</comment>
<evidence type="ECO:0000256" key="6">
    <source>
        <dbReference type="ARBA" id="ARBA00022692"/>
    </source>
</evidence>
<evidence type="ECO:0000256" key="1">
    <source>
        <dbReference type="ARBA" id="ARBA00004162"/>
    </source>
</evidence>
<dbReference type="SUPFAM" id="SSF52821">
    <property type="entry name" value="Rhodanese/Cell cycle control phosphatase"/>
    <property type="match status" value="2"/>
</dbReference>
<feature type="domain" description="Rhodanese" evidence="17">
    <location>
        <begin position="17"/>
        <end position="73"/>
    </location>
</feature>
<evidence type="ECO:0000256" key="3">
    <source>
        <dbReference type="ARBA" id="ARBA00022473"/>
    </source>
</evidence>
<dbReference type="GO" id="GO:0043235">
    <property type="term" value="C:receptor complex"/>
    <property type="evidence" value="ECO:0007669"/>
    <property type="project" value="TreeGrafter"/>
</dbReference>
<dbReference type="GO" id="GO:0005886">
    <property type="term" value="C:plasma membrane"/>
    <property type="evidence" value="ECO:0007669"/>
    <property type="project" value="UniProtKB-SubCell"/>
</dbReference>
<keyword evidence="14" id="KW-0132">Cell division</keyword>
<keyword evidence="14" id="KW-0131">Cell cycle</keyword>
<dbReference type="InterPro" id="IPR050122">
    <property type="entry name" value="RTK"/>
</dbReference>
<keyword evidence="6" id="KW-0812">Transmembrane</keyword>
<dbReference type="InterPro" id="IPR036873">
    <property type="entry name" value="Rhodanese-like_dom_sf"/>
</dbReference>
<feature type="domain" description="Rhodanese" evidence="17">
    <location>
        <begin position="118"/>
        <end position="234"/>
    </location>
</feature>
<evidence type="ECO:0000259" key="16">
    <source>
        <dbReference type="PROSITE" id="PS50011"/>
    </source>
</evidence>
<dbReference type="PROSITE" id="PS50206">
    <property type="entry name" value="RHODANESE_3"/>
    <property type="match status" value="2"/>
</dbReference>
<evidence type="ECO:0000256" key="11">
    <source>
        <dbReference type="ARBA" id="ARBA00023136"/>
    </source>
</evidence>
<evidence type="ECO:0000256" key="10">
    <source>
        <dbReference type="ARBA" id="ARBA00022989"/>
    </source>
</evidence>
<dbReference type="SMART" id="SM01084">
    <property type="entry name" value="CKS"/>
    <property type="match status" value="1"/>
</dbReference>
<feature type="domain" description="Protein kinase" evidence="16">
    <location>
        <begin position="561"/>
        <end position="876"/>
    </location>
</feature>